<protein>
    <submittedName>
        <fullName evidence="1">Uncharacterized protein</fullName>
    </submittedName>
</protein>
<evidence type="ECO:0000313" key="2">
    <source>
        <dbReference type="Proteomes" id="UP000626092"/>
    </source>
</evidence>
<organism evidence="1 2">
    <name type="scientific">Rhododendron simsii</name>
    <name type="common">Sims's rhododendron</name>
    <dbReference type="NCBI Taxonomy" id="118357"/>
    <lineage>
        <taxon>Eukaryota</taxon>
        <taxon>Viridiplantae</taxon>
        <taxon>Streptophyta</taxon>
        <taxon>Embryophyta</taxon>
        <taxon>Tracheophyta</taxon>
        <taxon>Spermatophyta</taxon>
        <taxon>Magnoliopsida</taxon>
        <taxon>eudicotyledons</taxon>
        <taxon>Gunneridae</taxon>
        <taxon>Pentapetalae</taxon>
        <taxon>asterids</taxon>
        <taxon>Ericales</taxon>
        <taxon>Ericaceae</taxon>
        <taxon>Ericoideae</taxon>
        <taxon>Rhodoreae</taxon>
        <taxon>Rhododendron</taxon>
    </lineage>
</organism>
<sequence>MAGALNCATSMLEGEFGAGGGLNMPISGGFFRLHYAAMYESPGIVKGGEGKKEEISAKHFFLKRSLEVCKLLALSSKNVAKEAYNYAAEGKLTEFAVLLMVAHKKVLVPITFSLEKMVMVGMEAWKEQVERDVALILGESGFTLKAGDFDFSIINWMNSHDDVRTPIKHLETPSASWAIGSSKGKGKATYAGKGKEIDGHQVLDAQNADSQNRGRKPRPPCHFQVELPLCLEWMRGLSDQLRKEVEDGNRDIKTSNKKDSNSNYAFEEDDDLKAVALYFLEGSTVLGGVSTGALDIGESVLDTIALVHKCFDDLGKQSEVRFGEHCALEKQLGVKFRMAVDRFIRALDFVWGSALVNVDSLEFMYQSGLLVDFHSRCYWIYTSDFGFANLFGYFVLVEIDHLKTNLGFNGKLKYWYLVFRTADLKTLVYGVKFKHGLDLIRLPLV</sequence>
<evidence type="ECO:0000313" key="1">
    <source>
        <dbReference type="EMBL" id="KAF7144754.1"/>
    </source>
</evidence>
<dbReference type="EMBL" id="WJXA01000004">
    <property type="protein sequence ID" value="KAF7144754.1"/>
    <property type="molecule type" value="Genomic_DNA"/>
</dbReference>
<proteinExistence type="predicted"/>
<comment type="caution">
    <text evidence="1">The sequence shown here is derived from an EMBL/GenBank/DDBJ whole genome shotgun (WGS) entry which is preliminary data.</text>
</comment>
<dbReference type="OrthoDB" id="1283342at2759"/>
<dbReference type="Proteomes" id="UP000626092">
    <property type="component" value="Unassembled WGS sequence"/>
</dbReference>
<dbReference type="AlphaFoldDB" id="A0A834H3F4"/>
<name>A0A834H3F4_RHOSS</name>
<keyword evidence="2" id="KW-1185">Reference proteome</keyword>
<reference evidence="1" key="1">
    <citation type="submission" date="2019-11" db="EMBL/GenBank/DDBJ databases">
        <authorList>
            <person name="Liu Y."/>
            <person name="Hou J."/>
            <person name="Li T.-Q."/>
            <person name="Guan C.-H."/>
            <person name="Wu X."/>
            <person name="Wu H.-Z."/>
            <person name="Ling F."/>
            <person name="Zhang R."/>
            <person name="Shi X.-G."/>
            <person name="Ren J.-P."/>
            <person name="Chen E.-F."/>
            <person name="Sun J.-M."/>
        </authorList>
    </citation>
    <scope>NUCLEOTIDE SEQUENCE</scope>
    <source>
        <strain evidence="1">Adult_tree_wgs_1</strain>
        <tissue evidence="1">Leaves</tissue>
    </source>
</reference>
<gene>
    <name evidence="1" type="ORF">RHSIM_Rhsim04G0073200</name>
</gene>
<accession>A0A834H3F4</accession>